<dbReference type="EMBL" id="JBFXLT010000200">
    <property type="protein sequence ID" value="KAL2802206.1"/>
    <property type="molecule type" value="Genomic_DNA"/>
</dbReference>
<keyword evidence="2" id="KW-1185">Reference proteome</keyword>
<name>A0ABR4GT61_9EURO</name>
<evidence type="ECO:0000313" key="1">
    <source>
        <dbReference type="EMBL" id="KAL2802206.1"/>
    </source>
</evidence>
<sequence length="147" mass="16843">MLNLCCLCPFCRYITAVHGIRRPRSYSTVSPNIAMKQQRYSCTQQWELPIKKRQRKKKRLRVVGASNGRRLRQARVRKRGGQCSLRGATWWRLGARKLIKSHLGPGVSWCRCWAIDCSGSVVLKPSFTLPPQSRQCSVLVRSYPATP</sequence>
<reference evidence="1 2" key="1">
    <citation type="submission" date="2024-07" db="EMBL/GenBank/DDBJ databases">
        <title>Section-level genome sequencing and comparative genomics of Aspergillus sections Usti and Cavernicolus.</title>
        <authorList>
            <consortium name="Lawrence Berkeley National Laboratory"/>
            <person name="Nybo J.L."/>
            <person name="Vesth T.C."/>
            <person name="Theobald S."/>
            <person name="Frisvad J.C."/>
            <person name="Larsen T.O."/>
            <person name="Kjaerboelling I."/>
            <person name="Rothschild-Mancinelli K."/>
            <person name="Lyhne E.K."/>
            <person name="Kogle M.E."/>
            <person name="Barry K."/>
            <person name="Clum A."/>
            <person name="Na H."/>
            <person name="Ledsgaard L."/>
            <person name="Lin J."/>
            <person name="Lipzen A."/>
            <person name="Kuo A."/>
            <person name="Riley R."/>
            <person name="Mondo S."/>
            <person name="Labutti K."/>
            <person name="Haridas S."/>
            <person name="Pangalinan J."/>
            <person name="Salamov A.A."/>
            <person name="Simmons B.A."/>
            <person name="Magnuson J.K."/>
            <person name="Chen J."/>
            <person name="Drula E."/>
            <person name="Henrissat B."/>
            <person name="Wiebenga A."/>
            <person name="Lubbers R.J."/>
            <person name="Gomes A.C."/>
            <person name="Makela M.R."/>
            <person name="Stajich J."/>
            <person name="Grigoriev I.V."/>
            <person name="Mortensen U.H."/>
            <person name="De Vries R.P."/>
            <person name="Baker S.E."/>
            <person name="Andersen M.R."/>
        </authorList>
    </citation>
    <scope>NUCLEOTIDE SEQUENCE [LARGE SCALE GENOMIC DNA]</scope>
    <source>
        <strain evidence="1 2">CBS 588.65</strain>
    </source>
</reference>
<proteinExistence type="predicted"/>
<organism evidence="1 2">
    <name type="scientific">Aspergillus granulosus</name>
    <dbReference type="NCBI Taxonomy" id="176169"/>
    <lineage>
        <taxon>Eukaryota</taxon>
        <taxon>Fungi</taxon>
        <taxon>Dikarya</taxon>
        <taxon>Ascomycota</taxon>
        <taxon>Pezizomycotina</taxon>
        <taxon>Eurotiomycetes</taxon>
        <taxon>Eurotiomycetidae</taxon>
        <taxon>Eurotiales</taxon>
        <taxon>Aspergillaceae</taxon>
        <taxon>Aspergillus</taxon>
        <taxon>Aspergillus subgen. Nidulantes</taxon>
    </lineage>
</organism>
<evidence type="ECO:0000313" key="2">
    <source>
        <dbReference type="Proteomes" id="UP001610334"/>
    </source>
</evidence>
<comment type="caution">
    <text evidence="1">The sequence shown here is derived from an EMBL/GenBank/DDBJ whole genome shotgun (WGS) entry which is preliminary data.</text>
</comment>
<accession>A0ABR4GT61</accession>
<protein>
    <submittedName>
        <fullName evidence="1">Uncharacterized protein</fullName>
    </submittedName>
</protein>
<dbReference type="Proteomes" id="UP001610334">
    <property type="component" value="Unassembled WGS sequence"/>
</dbReference>
<gene>
    <name evidence="1" type="ORF">BJX63DRAFT_132855</name>
</gene>